<gene>
    <name evidence="7" type="ORF">GDO81_023461</name>
</gene>
<dbReference type="InterPro" id="IPR009003">
    <property type="entry name" value="Peptidase_S1_PA"/>
</dbReference>
<dbReference type="GO" id="GO:0006508">
    <property type="term" value="P:proteolysis"/>
    <property type="evidence" value="ECO:0007669"/>
    <property type="project" value="UniProtKB-KW"/>
</dbReference>
<dbReference type="PROSITE" id="PS00134">
    <property type="entry name" value="TRYPSIN_HIS"/>
    <property type="match status" value="1"/>
</dbReference>
<name>A0AAV6YS72_ENGPU</name>
<dbReference type="PANTHER" id="PTHR24253">
    <property type="entry name" value="TRANSMEMBRANE PROTEASE SERINE"/>
    <property type="match status" value="1"/>
</dbReference>
<dbReference type="SMART" id="SM00020">
    <property type="entry name" value="Tryp_SPc"/>
    <property type="match status" value="1"/>
</dbReference>
<dbReference type="AlphaFoldDB" id="A0AAV6YS72"/>
<dbReference type="PROSITE" id="PS00135">
    <property type="entry name" value="TRYPSIN_SER"/>
    <property type="match status" value="1"/>
</dbReference>
<dbReference type="Gene3D" id="2.40.10.10">
    <property type="entry name" value="Trypsin-like serine proteases"/>
    <property type="match status" value="2"/>
</dbReference>
<keyword evidence="5" id="KW-0720">Serine protease</keyword>
<evidence type="ECO:0000256" key="2">
    <source>
        <dbReference type="ARBA" id="ARBA00022729"/>
    </source>
</evidence>
<evidence type="ECO:0000256" key="5">
    <source>
        <dbReference type="RuleBase" id="RU363034"/>
    </source>
</evidence>
<dbReference type="Pfam" id="PF00089">
    <property type="entry name" value="Trypsin"/>
    <property type="match status" value="1"/>
</dbReference>
<dbReference type="SUPFAM" id="SSF50494">
    <property type="entry name" value="Trypsin-like serine proteases"/>
    <property type="match status" value="1"/>
</dbReference>
<evidence type="ECO:0000313" key="7">
    <source>
        <dbReference type="EMBL" id="KAG8537992.1"/>
    </source>
</evidence>
<keyword evidence="3 5" id="KW-0378">Hydrolase</keyword>
<protein>
    <recommendedName>
        <fullName evidence="6">Peptidase S1 domain-containing protein</fullName>
    </recommendedName>
</protein>
<dbReference type="CDD" id="cd00190">
    <property type="entry name" value="Tryp_SPc"/>
    <property type="match status" value="1"/>
</dbReference>
<proteinExistence type="predicted"/>
<dbReference type="Proteomes" id="UP000824782">
    <property type="component" value="Unassembled WGS sequence"/>
</dbReference>
<dbReference type="FunFam" id="2.40.10.10:FF:000024">
    <property type="entry name" value="Serine protease 53"/>
    <property type="match status" value="1"/>
</dbReference>
<dbReference type="PANTHER" id="PTHR24253:SF62">
    <property type="entry name" value="TRANSMEMBRANE PROTEASE SERINE 6"/>
    <property type="match status" value="1"/>
</dbReference>
<keyword evidence="2" id="KW-0732">Signal</keyword>
<dbReference type="InterPro" id="IPR018114">
    <property type="entry name" value="TRYPSIN_HIS"/>
</dbReference>
<dbReference type="GO" id="GO:0004252">
    <property type="term" value="F:serine-type endopeptidase activity"/>
    <property type="evidence" value="ECO:0007669"/>
    <property type="project" value="InterPro"/>
</dbReference>
<evidence type="ECO:0000259" key="6">
    <source>
        <dbReference type="PROSITE" id="PS50240"/>
    </source>
</evidence>
<organism evidence="7 8">
    <name type="scientific">Engystomops pustulosus</name>
    <name type="common">Tungara frog</name>
    <name type="synonym">Physalaemus pustulosus</name>
    <dbReference type="NCBI Taxonomy" id="76066"/>
    <lineage>
        <taxon>Eukaryota</taxon>
        <taxon>Metazoa</taxon>
        <taxon>Chordata</taxon>
        <taxon>Craniata</taxon>
        <taxon>Vertebrata</taxon>
        <taxon>Euteleostomi</taxon>
        <taxon>Amphibia</taxon>
        <taxon>Batrachia</taxon>
        <taxon>Anura</taxon>
        <taxon>Neobatrachia</taxon>
        <taxon>Hyloidea</taxon>
        <taxon>Leptodactylidae</taxon>
        <taxon>Leiuperinae</taxon>
        <taxon>Engystomops</taxon>
    </lineage>
</organism>
<dbReference type="GO" id="GO:0005886">
    <property type="term" value="C:plasma membrane"/>
    <property type="evidence" value="ECO:0007669"/>
    <property type="project" value="TreeGrafter"/>
</dbReference>
<feature type="domain" description="Peptidase S1" evidence="6">
    <location>
        <begin position="36"/>
        <end position="260"/>
    </location>
</feature>
<reference evidence="7" key="1">
    <citation type="thesis" date="2020" institute="ProQuest LLC" country="789 East Eisenhower Parkway, Ann Arbor, MI, USA">
        <title>Comparative Genomics and Chromosome Evolution.</title>
        <authorList>
            <person name="Mudd A.B."/>
        </authorList>
    </citation>
    <scope>NUCLEOTIDE SEQUENCE</scope>
    <source>
        <strain evidence="7">237g6f4</strain>
        <tissue evidence="7">Blood</tissue>
    </source>
</reference>
<dbReference type="InterPro" id="IPR001314">
    <property type="entry name" value="Peptidase_S1A"/>
</dbReference>
<evidence type="ECO:0000256" key="4">
    <source>
        <dbReference type="ARBA" id="ARBA00023157"/>
    </source>
</evidence>
<accession>A0AAV6YS72</accession>
<dbReference type="InterPro" id="IPR043504">
    <property type="entry name" value="Peptidase_S1_PA_chymotrypsin"/>
</dbReference>
<comment type="caution">
    <text evidence="7">The sequence shown here is derived from an EMBL/GenBank/DDBJ whole genome shotgun (WGS) entry which is preliminary data.</text>
</comment>
<evidence type="ECO:0000256" key="3">
    <source>
        <dbReference type="ARBA" id="ARBA00022801"/>
    </source>
</evidence>
<evidence type="ECO:0000313" key="8">
    <source>
        <dbReference type="Proteomes" id="UP000824782"/>
    </source>
</evidence>
<keyword evidence="8" id="KW-1185">Reference proteome</keyword>
<sequence>MVDISVMTSGVLHGQVVSGVSVCIAVCGRQGLRSRIFGGSDAAPGEWPWHTTMSYMAMPNCGGTLISEKWLITAAHCFDNTSSEKKRDPSLWKVHIGFTKMGYTPEESSAVTIIPSKIIVHENYTSYVQGNDIALVELSQPVSFTRFISPVCLPEKTHRFHFRSTCYATGLEDVPESVPLDSKRSLKKVAQTLIGWRTCNCIYNTHMRPEVSNPAKPGMLCILDTYGEKGPCLGDSGGPVVCNEDGAWFLAGAISFSQVH</sequence>
<dbReference type="EMBL" id="WNYA01024726">
    <property type="protein sequence ID" value="KAG8537992.1"/>
    <property type="molecule type" value="Genomic_DNA"/>
</dbReference>
<dbReference type="InterPro" id="IPR001254">
    <property type="entry name" value="Trypsin_dom"/>
</dbReference>
<dbReference type="PRINTS" id="PR00722">
    <property type="entry name" value="CHYMOTRYPSIN"/>
</dbReference>
<dbReference type="InterPro" id="IPR033116">
    <property type="entry name" value="TRYPSIN_SER"/>
</dbReference>
<evidence type="ECO:0000256" key="1">
    <source>
        <dbReference type="ARBA" id="ARBA00022670"/>
    </source>
</evidence>
<keyword evidence="1 5" id="KW-0645">Protease</keyword>
<dbReference type="PROSITE" id="PS50240">
    <property type="entry name" value="TRYPSIN_DOM"/>
    <property type="match status" value="1"/>
</dbReference>
<keyword evidence="4" id="KW-1015">Disulfide bond</keyword>